<dbReference type="Proteomes" id="UP000179807">
    <property type="component" value="Unassembled WGS sequence"/>
</dbReference>
<feature type="coiled-coil region" evidence="1">
    <location>
        <begin position="241"/>
        <end position="275"/>
    </location>
</feature>
<dbReference type="RefSeq" id="XP_068364979.1">
    <property type="nucleotide sequence ID" value="XM_068500233.1"/>
</dbReference>
<name>A0A1J4KKU1_9EUKA</name>
<evidence type="ECO:0000256" key="1">
    <source>
        <dbReference type="SAM" id="Coils"/>
    </source>
</evidence>
<protein>
    <submittedName>
        <fullName evidence="3">Uncharacterized protein</fullName>
    </submittedName>
</protein>
<dbReference type="AlphaFoldDB" id="A0A1J4KKU1"/>
<feature type="region of interest" description="Disordered" evidence="2">
    <location>
        <begin position="32"/>
        <end position="53"/>
    </location>
</feature>
<evidence type="ECO:0000256" key="2">
    <source>
        <dbReference type="SAM" id="MobiDB-lite"/>
    </source>
</evidence>
<organism evidence="3 4">
    <name type="scientific">Tritrichomonas foetus</name>
    <dbReference type="NCBI Taxonomy" id="1144522"/>
    <lineage>
        <taxon>Eukaryota</taxon>
        <taxon>Metamonada</taxon>
        <taxon>Parabasalia</taxon>
        <taxon>Tritrichomonadida</taxon>
        <taxon>Tritrichomonadidae</taxon>
        <taxon>Tritrichomonas</taxon>
    </lineage>
</organism>
<gene>
    <name evidence="3" type="ORF">TRFO_18519</name>
</gene>
<dbReference type="EMBL" id="MLAK01000577">
    <property type="protein sequence ID" value="OHT11843.1"/>
    <property type="molecule type" value="Genomic_DNA"/>
</dbReference>
<comment type="caution">
    <text evidence="3">The sequence shown here is derived from an EMBL/GenBank/DDBJ whole genome shotgun (WGS) entry which is preliminary data.</text>
</comment>
<dbReference type="VEuPathDB" id="TrichDB:TRFO_18519"/>
<keyword evidence="4" id="KW-1185">Reference proteome</keyword>
<accession>A0A1J4KKU1</accession>
<sequence length="408" mass="48466">MSIQDKEEELQRIKQEIRETEDDIKEIQKQMLKKRSELSTQKQKTIRKSVKPQTVEPQFDSEIYKGLSEEHYQYIGKLKRQVTILQGRYQKIHEKNELIQEEINAQNEDITATENKIVDLKSQLFELSQENRNHKTNENFRLAQKREKKTEIADLHRATKDAELAITGVKMRSATSNEDRKDFKPYFDQLTKLTNEIRKVDKNIENLKEQIYLINIEMEKPIIPENEDEQEALNILDMPNLEELEPELQRMTEEVSQKEKELNDLRQKVKEKHSQSLLFEQKYEKIHQLLNENLKLADDLPSASADELLKVLNNVQSRSKVDEKTLKKQLNEKIEANQVIVGLIQKRIRKIEMEKIMNEREINKIKGEIKKQRDLTFDNEMSIVERIKELNRKIDNSAKKKKKQRPTQ</sequence>
<dbReference type="GeneID" id="94834937"/>
<evidence type="ECO:0000313" key="3">
    <source>
        <dbReference type="EMBL" id="OHT11843.1"/>
    </source>
</evidence>
<feature type="coiled-coil region" evidence="1">
    <location>
        <begin position="89"/>
        <end position="137"/>
    </location>
</feature>
<reference evidence="3" key="1">
    <citation type="submission" date="2016-10" db="EMBL/GenBank/DDBJ databases">
        <authorList>
            <person name="Benchimol M."/>
            <person name="Almeida L.G."/>
            <person name="Vasconcelos A.T."/>
            <person name="Perreira-Neves A."/>
            <person name="Rosa I.A."/>
            <person name="Tasca T."/>
            <person name="Bogo M.R."/>
            <person name="de Souza W."/>
        </authorList>
    </citation>
    <scope>NUCLEOTIDE SEQUENCE [LARGE SCALE GENOMIC DNA]</scope>
    <source>
        <strain evidence="3">K</strain>
    </source>
</reference>
<keyword evidence="1" id="KW-0175">Coiled coil</keyword>
<proteinExistence type="predicted"/>
<evidence type="ECO:0000313" key="4">
    <source>
        <dbReference type="Proteomes" id="UP000179807"/>
    </source>
</evidence>